<evidence type="ECO:0000313" key="2">
    <source>
        <dbReference type="Proteomes" id="UP000247702"/>
    </source>
</evidence>
<dbReference type="AlphaFoldDB" id="A0A2Z6RPS9"/>
<dbReference type="EMBL" id="BEXD01003973">
    <property type="protein sequence ID" value="GBC04886.1"/>
    <property type="molecule type" value="Genomic_DNA"/>
</dbReference>
<comment type="caution">
    <text evidence="1">The sequence shown here is derived from an EMBL/GenBank/DDBJ whole genome shotgun (WGS) entry which is preliminary data.</text>
</comment>
<dbReference type="STRING" id="94130.A0A2Z6RPS9"/>
<accession>A0A2Z6RPS9</accession>
<dbReference type="Proteomes" id="UP000247702">
    <property type="component" value="Unassembled WGS sequence"/>
</dbReference>
<evidence type="ECO:0000313" key="1">
    <source>
        <dbReference type="EMBL" id="GBC04886.1"/>
    </source>
</evidence>
<proteinExistence type="predicted"/>
<keyword evidence="2" id="KW-1185">Reference proteome</keyword>
<protein>
    <submittedName>
        <fullName evidence="1">Uncharacterized protein</fullName>
    </submittedName>
</protein>
<organism evidence="1 2">
    <name type="scientific">Rhizophagus clarus</name>
    <dbReference type="NCBI Taxonomy" id="94130"/>
    <lineage>
        <taxon>Eukaryota</taxon>
        <taxon>Fungi</taxon>
        <taxon>Fungi incertae sedis</taxon>
        <taxon>Mucoromycota</taxon>
        <taxon>Glomeromycotina</taxon>
        <taxon>Glomeromycetes</taxon>
        <taxon>Glomerales</taxon>
        <taxon>Glomeraceae</taxon>
        <taxon>Rhizophagus</taxon>
    </lineage>
</organism>
<gene>
    <name evidence="1" type="ORF">RclHR1_05920006</name>
</gene>
<name>A0A2Z6RPS9_9GLOM</name>
<reference evidence="1 2" key="1">
    <citation type="submission" date="2017-11" db="EMBL/GenBank/DDBJ databases">
        <title>The genome of Rhizophagus clarus HR1 reveals common genetic basis of auxotrophy among arbuscular mycorrhizal fungi.</title>
        <authorList>
            <person name="Kobayashi Y."/>
        </authorList>
    </citation>
    <scope>NUCLEOTIDE SEQUENCE [LARGE SCALE GENOMIC DNA]</scope>
    <source>
        <strain evidence="1 2">HR1</strain>
    </source>
</reference>
<sequence>MDTGGLSRALEQLLITYFKILCDGKTFFQKLESYDYDNIYTIVKEDLQRMYNIYDDVKRNPYLYTKKLLYYYVKGIPVTDTLCLDENNTDLTMKNLQQNGHTVLFLCTTKRLISKSDNKPIDLKSENGIVLNDVSANSREITEKAVNNEDIKNLNVLNSNVKNMYEGYELITVVFTTQPYDRLKEKTGVLIISKDNFDKHFGLIFSLRAIFSITKVINPNFWNICRLKNTLEDIDKASIDDIISKRPYNEDQYYEANPRAKR</sequence>